<dbReference type="InterPro" id="IPR006593">
    <property type="entry name" value="Cyt_b561/ferric_Rdtase_TM"/>
</dbReference>
<keyword evidence="6 8" id="KW-0472">Membrane</keyword>
<dbReference type="EMBL" id="ML119052">
    <property type="protein sequence ID" value="ROT41216.1"/>
    <property type="molecule type" value="Genomic_DNA"/>
</dbReference>
<dbReference type="Pfam" id="PF16010">
    <property type="entry name" value="CDH-cyt"/>
    <property type="match status" value="1"/>
</dbReference>
<dbReference type="RefSeq" id="XP_028469022.1">
    <property type="nucleotide sequence ID" value="XM_028609719.1"/>
</dbReference>
<evidence type="ECO:0000256" key="8">
    <source>
        <dbReference type="SAM" id="Phobius"/>
    </source>
</evidence>
<name>A0A3N2Q3B9_SODAK</name>
<evidence type="ECO:0000256" key="7">
    <source>
        <dbReference type="SAM" id="MobiDB-lite"/>
    </source>
</evidence>
<accession>A0A3N2Q3B9</accession>
<feature type="transmembrane region" description="Helical" evidence="8">
    <location>
        <begin position="277"/>
        <end position="297"/>
    </location>
</feature>
<comment type="subcellular location">
    <subcellularLocation>
        <location evidence="1">Membrane</location>
    </subcellularLocation>
</comment>
<dbReference type="GO" id="GO:0016020">
    <property type="term" value="C:membrane"/>
    <property type="evidence" value="ECO:0007669"/>
    <property type="project" value="UniProtKB-SubCell"/>
</dbReference>
<sequence>MRLSALTRAFGAASVAFATFFPLPTVAQSSSNNDNNNNDNSHGQSTFVTKDNLLAFAITAPDSAGRGLYFSLRVHTSRAWGAVGLGKEDMPGSLIFLLHLNAAGDNVTFSPRTARGRYEPEHFAALEYDLLDGTGVDEGGYMTLNARCRDHCRSWPGGAVDAFDPDQKAIYALGALGAPVRDDDPDAPLGIHRDVGVFHIDLRRTNDVAGEEVATRLDDDSVTRGAVLVRSGRGGNRHLQSTFHAIFMIFAFLGLLPAGIVLIHIGGWVRWHIFIQVVAFVFVVVGVGLGVSTSLLYQRARNFRDPHQIIGLFVFGVFLIQLGLGFTHHTRFKKNAGVPTKLALPHMILGHFIVTLGISSAFLGFPFALKGQYMYVLLGLTILVTTVVFGLMFFKKWLQRRANRGQPTSSQQQQPWRAQAGANVAPRAGWGSTETPTHSPPRAFGYQPTGQSSPQIRLSDMSSQTSLGGGGPTNDDLGPAHTPKAML</sequence>
<evidence type="ECO:0000313" key="11">
    <source>
        <dbReference type="EMBL" id="ROT41216.1"/>
    </source>
</evidence>
<protein>
    <submittedName>
        <fullName evidence="11">CBD9-like protein</fullName>
    </submittedName>
</protein>
<dbReference type="Pfam" id="PF03188">
    <property type="entry name" value="Cytochrom_B561"/>
    <property type="match status" value="1"/>
</dbReference>
<keyword evidence="2" id="KW-0813">Transport</keyword>
<dbReference type="GeneID" id="39578197"/>
<dbReference type="PANTHER" id="PTHR47797:SF1">
    <property type="entry name" value="CYTOCHROME B561 DOMAIN-CONTAINING PROTEIN-RELATED"/>
    <property type="match status" value="1"/>
</dbReference>
<dbReference type="PROSITE" id="PS50939">
    <property type="entry name" value="CYTOCHROME_B561"/>
    <property type="match status" value="1"/>
</dbReference>
<proteinExistence type="predicted"/>
<feature type="chain" id="PRO_5018203585" evidence="9">
    <location>
        <begin position="30"/>
        <end position="487"/>
    </location>
</feature>
<evidence type="ECO:0000256" key="5">
    <source>
        <dbReference type="ARBA" id="ARBA00022989"/>
    </source>
</evidence>
<feature type="region of interest" description="Disordered" evidence="7">
    <location>
        <begin position="405"/>
        <end position="487"/>
    </location>
</feature>
<evidence type="ECO:0000256" key="3">
    <source>
        <dbReference type="ARBA" id="ARBA00022692"/>
    </source>
</evidence>
<feature type="domain" description="Cytochrome b561" evidence="10">
    <location>
        <begin position="210"/>
        <end position="403"/>
    </location>
</feature>
<dbReference type="CDD" id="cd08760">
    <property type="entry name" value="Cyt_b561_FRRS1_like"/>
    <property type="match status" value="1"/>
</dbReference>
<keyword evidence="3 8" id="KW-0812">Transmembrane</keyword>
<dbReference type="STRING" id="1314773.A0A3N2Q3B9"/>
<keyword evidence="9" id="KW-0732">Signal</keyword>
<feature type="compositionally biased region" description="Polar residues" evidence="7">
    <location>
        <begin position="405"/>
        <end position="416"/>
    </location>
</feature>
<dbReference type="PANTHER" id="PTHR47797">
    <property type="entry name" value="DEHYDROGENASE, PUTATIVE (AFU_ORTHOLOGUE AFUA_8G05805)-RELATED"/>
    <property type="match status" value="1"/>
</dbReference>
<dbReference type="CDD" id="cd09630">
    <property type="entry name" value="CDH_like_cytochrome"/>
    <property type="match status" value="1"/>
</dbReference>
<keyword evidence="12" id="KW-1185">Reference proteome</keyword>
<evidence type="ECO:0000313" key="12">
    <source>
        <dbReference type="Proteomes" id="UP000272025"/>
    </source>
</evidence>
<dbReference type="SUPFAM" id="SSF49344">
    <property type="entry name" value="CBD9-like"/>
    <property type="match status" value="1"/>
</dbReference>
<dbReference type="SMART" id="SM00665">
    <property type="entry name" value="B561"/>
    <property type="match status" value="1"/>
</dbReference>
<keyword evidence="4" id="KW-0249">Electron transport</keyword>
<dbReference type="Gene3D" id="2.60.40.1210">
    <property type="entry name" value="Cellobiose dehydrogenase, cytochrome domain"/>
    <property type="match status" value="1"/>
</dbReference>
<reference evidence="11 12" key="1">
    <citation type="journal article" date="2018" name="Mol. Ecol.">
        <title>The obligate alkalophilic soda-lake fungus Sodiomyces alkalinus has shifted to a protein diet.</title>
        <authorList>
            <person name="Grum-Grzhimaylo A.A."/>
            <person name="Falkoski D.L."/>
            <person name="van den Heuvel J."/>
            <person name="Valero-Jimenez C.A."/>
            <person name="Min B."/>
            <person name="Choi I.G."/>
            <person name="Lipzen A."/>
            <person name="Daum C.G."/>
            <person name="Aanen D.K."/>
            <person name="Tsang A."/>
            <person name="Henrissat B."/>
            <person name="Bilanenko E.N."/>
            <person name="de Vries R.P."/>
            <person name="van Kan J.A.L."/>
            <person name="Grigoriev I.V."/>
            <person name="Debets A.J.M."/>
        </authorList>
    </citation>
    <scope>NUCLEOTIDE SEQUENCE [LARGE SCALE GENOMIC DNA]</scope>
    <source>
        <strain evidence="11 12">F11</strain>
    </source>
</reference>
<dbReference type="OrthoDB" id="19261at2759"/>
<feature type="transmembrane region" description="Helical" evidence="8">
    <location>
        <begin position="373"/>
        <end position="394"/>
    </location>
</feature>
<dbReference type="InterPro" id="IPR015920">
    <property type="entry name" value="Cellobiose_DH-like_cyt"/>
</dbReference>
<feature type="transmembrane region" description="Helical" evidence="8">
    <location>
        <begin position="348"/>
        <end position="367"/>
    </location>
</feature>
<keyword evidence="5 8" id="KW-1133">Transmembrane helix</keyword>
<evidence type="ECO:0000256" key="6">
    <source>
        <dbReference type="ARBA" id="ARBA00023136"/>
    </source>
</evidence>
<gene>
    <name evidence="11" type="ORF">SODALDRAFT_322399</name>
</gene>
<feature type="transmembrane region" description="Helical" evidence="8">
    <location>
        <begin position="243"/>
        <end position="265"/>
    </location>
</feature>
<evidence type="ECO:0000256" key="2">
    <source>
        <dbReference type="ARBA" id="ARBA00022448"/>
    </source>
</evidence>
<evidence type="ECO:0000256" key="9">
    <source>
        <dbReference type="SAM" id="SignalP"/>
    </source>
</evidence>
<feature type="transmembrane region" description="Helical" evidence="8">
    <location>
        <begin position="309"/>
        <end position="327"/>
    </location>
</feature>
<dbReference type="Proteomes" id="UP000272025">
    <property type="component" value="Unassembled WGS sequence"/>
</dbReference>
<evidence type="ECO:0000259" key="10">
    <source>
        <dbReference type="PROSITE" id="PS50939"/>
    </source>
</evidence>
<organism evidence="11 12">
    <name type="scientific">Sodiomyces alkalinus (strain CBS 110278 / VKM F-3762 / F11)</name>
    <name type="common">Alkaliphilic filamentous fungus</name>
    <dbReference type="NCBI Taxonomy" id="1314773"/>
    <lineage>
        <taxon>Eukaryota</taxon>
        <taxon>Fungi</taxon>
        <taxon>Dikarya</taxon>
        <taxon>Ascomycota</taxon>
        <taxon>Pezizomycotina</taxon>
        <taxon>Sordariomycetes</taxon>
        <taxon>Hypocreomycetidae</taxon>
        <taxon>Glomerellales</taxon>
        <taxon>Plectosphaerellaceae</taxon>
        <taxon>Sodiomyces</taxon>
    </lineage>
</organism>
<evidence type="ECO:0000256" key="1">
    <source>
        <dbReference type="ARBA" id="ARBA00004370"/>
    </source>
</evidence>
<feature type="signal peptide" evidence="9">
    <location>
        <begin position="1"/>
        <end position="29"/>
    </location>
</feature>
<dbReference type="Gene3D" id="1.20.120.1770">
    <property type="match status" value="1"/>
</dbReference>
<dbReference type="AlphaFoldDB" id="A0A3N2Q3B9"/>
<evidence type="ECO:0000256" key="4">
    <source>
        <dbReference type="ARBA" id="ARBA00022982"/>
    </source>
</evidence>
<feature type="compositionally biased region" description="Polar residues" evidence="7">
    <location>
        <begin position="448"/>
        <end position="466"/>
    </location>
</feature>